<proteinExistence type="predicted"/>
<organism evidence="1">
    <name type="scientific">marine sediment metagenome</name>
    <dbReference type="NCBI Taxonomy" id="412755"/>
    <lineage>
        <taxon>unclassified sequences</taxon>
        <taxon>metagenomes</taxon>
        <taxon>ecological metagenomes</taxon>
    </lineage>
</organism>
<dbReference type="EMBL" id="LAZR01055004">
    <property type="protein sequence ID" value="KKK77333.1"/>
    <property type="molecule type" value="Genomic_DNA"/>
</dbReference>
<sequence>MEKIDLDESQLQARIDTLEAAFQYLCDNSVFVGFVHVKGDRHEYAARVARVFGHEEPTPEDEREGFILMIMEAMAMEKDVGVESSPFSLSE</sequence>
<comment type="caution">
    <text evidence="1">The sequence shown here is derived from an EMBL/GenBank/DDBJ whole genome shotgun (WGS) entry which is preliminary data.</text>
</comment>
<accession>A0A0F8Y7K7</accession>
<reference evidence="1" key="1">
    <citation type="journal article" date="2015" name="Nature">
        <title>Complex archaea that bridge the gap between prokaryotes and eukaryotes.</title>
        <authorList>
            <person name="Spang A."/>
            <person name="Saw J.H."/>
            <person name="Jorgensen S.L."/>
            <person name="Zaremba-Niedzwiedzka K."/>
            <person name="Martijn J."/>
            <person name="Lind A.E."/>
            <person name="van Eijk R."/>
            <person name="Schleper C."/>
            <person name="Guy L."/>
            <person name="Ettema T.J."/>
        </authorList>
    </citation>
    <scope>NUCLEOTIDE SEQUENCE</scope>
</reference>
<gene>
    <name evidence="1" type="ORF">LCGC14_2854680</name>
</gene>
<protein>
    <submittedName>
        <fullName evidence="1">Uncharacterized protein</fullName>
    </submittedName>
</protein>
<evidence type="ECO:0000313" key="1">
    <source>
        <dbReference type="EMBL" id="KKK77333.1"/>
    </source>
</evidence>
<name>A0A0F8Y7K7_9ZZZZ</name>
<dbReference type="AlphaFoldDB" id="A0A0F8Y7K7"/>